<evidence type="ECO:0000256" key="3">
    <source>
        <dbReference type="ARBA" id="ARBA00022729"/>
    </source>
</evidence>
<reference evidence="8 9" key="1">
    <citation type="submission" date="2018-02" db="EMBL/GenBank/DDBJ databases">
        <title>Sphingobacterium KA21.</title>
        <authorList>
            <person name="Vasarhelyi B.M."/>
            <person name="Deshmukh S."/>
            <person name="Balint B."/>
            <person name="Kukolya J."/>
        </authorList>
    </citation>
    <scope>NUCLEOTIDE SEQUENCE [LARGE SCALE GENOMIC DNA]</scope>
    <source>
        <strain evidence="8 9">Ka21</strain>
    </source>
</reference>
<name>A0ABR9T239_9SPHI</name>
<sequence length="550" mass="62437">MIFNNKLLSKIAFVAICTFHSCNVNDYLDRSPVGGLSEDEVFGSYRQVEQYVSNLYARIPTEWFPGNPGDHPTLTYASVSDEALSSVQLAGGPHEFTQGLINANYNPMDRWTGMYESIRAVNIFLEKIDQLPTTNPTEEAGKSRMKGEGYFLRAWYYMELFKRYGGVPLVDHVLNINDDLNLPRNTAEEIVDFISSDCDKAVELLLLENSANNIGRGTKGAALMLKAKAQLYLASKLHNPENNPEKWKNAAAAAQAVMDLNFYRVDGNYESLFHSRTSPNLIFQSSLNETRWVSLNFLPSLGGSARVQPLQNLVDAYEMKETGLGIFDPGSGFNEFAPYVGRDPRLAMSILYDGATWKDITVRTYLNSGTDGVQRWGGLAQTQTSYYLRKTVDENGNITPNAISGEHYWVYMRYEDVLLCYAEAQNEWLEAPDASVYAAVNEVRTRTGIDMPPLTGNLDKEAMRERIRHERRVELAFEGQRFWDIRRWRIGEQVMKEARGVIIDVNDNGTFYWPNIIGERIYRPAFDLFPIPQSVINRQRALDQNDGYTN</sequence>
<protein>
    <submittedName>
        <fullName evidence="8">RagB/SusD family nutrient uptake outer membrane protein</fullName>
    </submittedName>
</protein>
<organism evidence="8 9">
    <name type="scientific">Sphingobacterium pedocola</name>
    <dbReference type="NCBI Taxonomy" id="2082722"/>
    <lineage>
        <taxon>Bacteria</taxon>
        <taxon>Pseudomonadati</taxon>
        <taxon>Bacteroidota</taxon>
        <taxon>Sphingobacteriia</taxon>
        <taxon>Sphingobacteriales</taxon>
        <taxon>Sphingobacteriaceae</taxon>
        <taxon>Sphingobacterium</taxon>
    </lineage>
</organism>
<evidence type="ECO:0000313" key="9">
    <source>
        <dbReference type="Proteomes" id="UP000618319"/>
    </source>
</evidence>
<dbReference type="EMBL" id="PSKQ01000010">
    <property type="protein sequence ID" value="MBE8719406.1"/>
    <property type="molecule type" value="Genomic_DNA"/>
</dbReference>
<dbReference type="CDD" id="cd08977">
    <property type="entry name" value="SusD"/>
    <property type="match status" value="1"/>
</dbReference>
<feature type="domain" description="SusD-like N-terminal" evidence="7">
    <location>
        <begin position="27"/>
        <end position="228"/>
    </location>
</feature>
<evidence type="ECO:0000256" key="4">
    <source>
        <dbReference type="ARBA" id="ARBA00023136"/>
    </source>
</evidence>
<feature type="domain" description="RagB/SusD" evidence="6">
    <location>
        <begin position="301"/>
        <end position="548"/>
    </location>
</feature>
<evidence type="ECO:0000259" key="7">
    <source>
        <dbReference type="Pfam" id="PF14322"/>
    </source>
</evidence>
<proteinExistence type="inferred from homology"/>
<keyword evidence="3" id="KW-0732">Signal</keyword>
<gene>
    <name evidence="8" type="ORF">C4F40_01515</name>
</gene>
<comment type="subcellular location">
    <subcellularLocation>
        <location evidence="1">Cell outer membrane</location>
    </subcellularLocation>
</comment>
<accession>A0ABR9T239</accession>
<evidence type="ECO:0000256" key="2">
    <source>
        <dbReference type="ARBA" id="ARBA00006275"/>
    </source>
</evidence>
<dbReference type="RefSeq" id="WP_196937424.1">
    <property type="nucleotide sequence ID" value="NZ_MU158689.1"/>
</dbReference>
<dbReference type="Proteomes" id="UP000618319">
    <property type="component" value="Unassembled WGS sequence"/>
</dbReference>
<dbReference type="Pfam" id="PF07980">
    <property type="entry name" value="SusD_RagB"/>
    <property type="match status" value="1"/>
</dbReference>
<dbReference type="InterPro" id="IPR011990">
    <property type="entry name" value="TPR-like_helical_dom_sf"/>
</dbReference>
<comment type="similarity">
    <text evidence="2">Belongs to the SusD family.</text>
</comment>
<evidence type="ECO:0000256" key="5">
    <source>
        <dbReference type="ARBA" id="ARBA00023237"/>
    </source>
</evidence>
<evidence type="ECO:0000313" key="8">
    <source>
        <dbReference type="EMBL" id="MBE8719406.1"/>
    </source>
</evidence>
<dbReference type="SUPFAM" id="SSF48452">
    <property type="entry name" value="TPR-like"/>
    <property type="match status" value="1"/>
</dbReference>
<comment type="caution">
    <text evidence="8">The sequence shown here is derived from an EMBL/GenBank/DDBJ whole genome shotgun (WGS) entry which is preliminary data.</text>
</comment>
<dbReference type="Gene3D" id="1.25.40.390">
    <property type="match status" value="1"/>
</dbReference>
<evidence type="ECO:0000259" key="6">
    <source>
        <dbReference type="Pfam" id="PF07980"/>
    </source>
</evidence>
<keyword evidence="5" id="KW-0998">Cell outer membrane</keyword>
<dbReference type="InterPro" id="IPR012944">
    <property type="entry name" value="SusD_RagB_dom"/>
</dbReference>
<dbReference type="InterPro" id="IPR033985">
    <property type="entry name" value="SusD-like_N"/>
</dbReference>
<keyword evidence="9" id="KW-1185">Reference proteome</keyword>
<dbReference type="Pfam" id="PF14322">
    <property type="entry name" value="SusD-like_3"/>
    <property type="match status" value="1"/>
</dbReference>
<evidence type="ECO:0000256" key="1">
    <source>
        <dbReference type="ARBA" id="ARBA00004442"/>
    </source>
</evidence>
<keyword evidence="4" id="KW-0472">Membrane</keyword>